<feature type="region of interest" description="Disordered" evidence="1">
    <location>
        <begin position="141"/>
        <end position="196"/>
    </location>
</feature>
<name>A0A023AYL6_GRENI</name>
<dbReference type="AlphaFoldDB" id="A0A023AYL6"/>
<dbReference type="Proteomes" id="UP000019763">
    <property type="component" value="Unassembled WGS sequence"/>
</dbReference>
<keyword evidence="3" id="KW-1185">Reference proteome</keyword>
<sequence length="560" mass="63181">MSAEENTYFSSMSSSALTDLSSYSVDSSSSASESDKRYRSPNIASRRKGNTHTFMVATRVSPSTYEASPVRKAPQYARANQDLSVDESENMELMNYVHDYEGSRLAVYVPVEPVTEQVWFPERRARYISLASESESYHEMVRAPSESMASVQPSMEYPQSDSSESLPPPVVFPREPEPEIPPSESSSSSSSSEDVEIPEWLVTAANAEMIDPNVMKPFLREGGFEAKSMTTLLKANKRDLETFPVRVTVSPKAPVFRVENIQDNKCRLMLPDPVVEPHVDSGLIGKAFAEYGLSTSLQSELEENAGTMCSFHNLRLPAWFRTQSREEAGTLQRAVLVVRRALSSEHASARQNFSLATYIRPDVLPPPSVMNGRRRAKCLASLPDFERRQDKYSKILDDASHRLVTSRAVARFWKTEVLLWVTFWSTAKMVWKRKHLRLWLHPYGPDLIISDKDGGVMRTVIDYSNYSQRIFASSDSVVPVEVSVLNGDAIKMTYLDSFDQPDKHVWIAFPDAAGIKDFQQAVATVAFIKDRRKRVSDENLAQRSDYGLFNTTTHQTRFSQ</sequence>
<feature type="compositionally biased region" description="Low complexity" evidence="1">
    <location>
        <begin position="182"/>
        <end position="192"/>
    </location>
</feature>
<feature type="compositionally biased region" description="Low complexity" evidence="1">
    <location>
        <begin position="10"/>
        <end position="32"/>
    </location>
</feature>
<dbReference type="VEuPathDB" id="CryptoDB:GNI_160260"/>
<dbReference type="GeneID" id="22915551"/>
<reference evidence="2" key="1">
    <citation type="submission" date="2013-12" db="EMBL/GenBank/DDBJ databases">
        <authorList>
            <person name="Omoto C.K."/>
            <person name="Sibley D."/>
            <person name="Venepally P."/>
            <person name="Hadjithomas M."/>
            <person name="Karamycheva S."/>
            <person name="Brunk B."/>
            <person name="Roos D."/>
            <person name="Caler E."/>
            <person name="Lorenzi H."/>
        </authorList>
    </citation>
    <scope>NUCLEOTIDE SEQUENCE</scope>
</reference>
<protein>
    <submittedName>
        <fullName evidence="2">Uncharacterized protein</fullName>
    </submittedName>
</protein>
<evidence type="ECO:0000256" key="1">
    <source>
        <dbReference type="SAM" id="MobiDB-lite"/>
    </source>
</evidence>
<gene>
    <name evidence="2" type="ORF">GNI_160260</name>
</gene>
<feature type="region of interest" description="Disordered" evidence="1">
    <location>
        <begin position="1"/>
        <end position="53"/>
    </location>
</feature>
<proteinExistence type="predicted"/>
<evidence type="ECO:0000313" key="2">
    <source>
        <dbReference type="EMBL" id="EZG43761.1"/>
    </source>
</evidence>
<organism evidence="2 3">
    <name type="scientific">Gregarina niphandrodes</name>
    <name type="common">Septate eugregarine</name>
    <dbReference type="NCBI Taxonomy" id="110365"/>
    <lineage>
        <taxon>Eukaryota</taxon>
        <taxon>Sar</taxon>
        <taxon>Alveolata</taxon>
        <taxon>Apicomplexa</taxon>
        <taxon>Conoidasida</taxon>
        <taxon>Gregarinasina</taxon>
        <taxon>Eugregarinorida</taxon>
        <taxon>Gregarinidae</taxon>
        <taxon>Gregarina</taxon>
    </lineage>
</organism>
<evidence type="ECO:0000313" key="3">
    <source>
        <dbReference type="Proteomes" id="UP000019763"/>
    </source>
</evidence>
<dbReference type="EMBL" id="AFNH02001195">
    <property type="protein sequence ID" value="EZG43761.1"/>
    <property type="molecule type" value="Genomic_DNA"/>
</dbReference>
<comment type="caution">
    <text evidence="2">The sequence shown here is derived from an EMBL/GenBank/DDBJ whole genome shotgun (WGS) entry which is preliminary data.</text>
</comment>
<dbReference type="RefSeq" id="XP_011134632.1">
    <property type="nucleotide sequence ID" value="XM_011136330.1"/>
</dbReference>
<feature type="compositionally biased region" description="Polar residues" evidence="1">
    <location>
        <begin position="147"/>
        <end position="165"/>
    </location>
</feature>
<accession>A0A023AYL6</accession>